<dbReference type="PROSITE" id="PS51999">
    <property type="entry name" value="ZF_GRF"/>
    <property type="match status" value="1"/>
</dbReference>
<dbReference type="AlphaFoldDB" id="A0A8T0NUP7"/>
<evidence type="ECO:0000256" key="7">
    <source>
        <dbReference type="SAM" id="Phobius"/>
    </source>
</evidence>
<evidence type="ECO:0000256" key="3">
    <source>
        <dbReference type="ARBA" id="ARBA00022833"/>
    </source>
</evidence>
<keyword evidence="5" id="KW-0175">Coiled coil</keyword>
<dbReference type="Pfam" id="PF06839">
    <property type="entry name" value="Zn_ribbon_GRF"/>
    <property type="match status" value="1"/>
</dbReference>
<feature type="region of interest" description="Disordered" evidence="6">
    <location>
        <begin position="1"/>
        <end position="22"/>
    </location>
</feature>
<gene>
    <name evidence="9" type="ORF">PVAP13_9KG454800</name>
</gene>
<evidence type="ECO:0000256" key="2">
    <source>
        <dbReference type="ARBA" id="ARBA00022771"/>
    </source>
</evidence>
<evidence type="ECO:0000313" key="10">
    <source>
        <dbReference type="Proteomes" id="UP000823388"/>
    </source>
</evidence>
<name>A0A8T0NUP7_PANVG</name>
<keyword evidence="10" id="KW-1185">Reference proteome</keyword>
<dbReference type="InterPro" id="IPR010666">
    <property type="entry name" value="Znf_GRF"/>
</dbReference>
<keyword evidence="2 4" id="KW-0863">Zinc-finger</keyword>
<accession>A0A8T0NUP7</accession>
<comment type="caution">
    <text evidence="9">The sequence shown here is derived from an EMBL/GenBank/DDBJ whole genome shotgun (WGS) entry which is preliminary data.</text>
</comment>
<dbReference type="EMBL" id="CM029053">
    <property type="protein sequence ID" value="KAG2551742.1"/>
    <property type="molecule type" value="Genomic_DNA"/>
</dbReference>
<keyword evidence="7" id="KW-0472">Membrane</keyword>
<keyword evidence="1" id="KW-0479">Metal-binding</keyword>
<keyword evidence="7" id="KW-1133">Transmembrane helix</keyword>
<evidence type="ECO:0000256" key="5">
    <source>
        <dbReference type="SAM" id="Coils"/>
    </source>
</evidence>
<dbReference type="GO" id="GO:0008270">
    <property type="term" value="F:zinc ion binding"/>
    <property type="evidence" value="ECO:0007669"/>
    <property type="project" value="UniProtKB-KW"/>
</dbReference>
<evidence type="ECO:0000256" key="4">
    <source>
        <dbReference type="PROSITE-ProRule" id="PRU01343"/>
    </source>
</evidence>
<proteinExistence type="predicted"/>
<feature type="domain" description="GRF-type" evidence="8">
    <location>
        <begin position="41"/>
        <end position="83"/>
    </location>
</feature>
<dbReference type="PANTHER" id="PTHR33248">
    <property type="entry name" value="ZINC ION-BINDING PROTEIN"/>
    <property type="match status" value="1"/>
</dbReference>
<feature type="coiled-coil region" evidence="5">
    <location>
        <begin position="92"/>
        <end position="148"/>
    </location>
</feature>
<sequence length="201" mass="22577">MAEYNSRSFASGASGRRGMGGMRTPVPYREGPLAYEPAVFCRCDRKAPRWISWSDDNSGRRYFRCIAARTINDCGFYVWIDGEHTPFLKNLLLDLRDAVWNLRNENAQLKQLNQQGTGDAVCNLRRKNAQLKQMNEELQRSNEVMEAGMKAKIKELEDKDAALAAIATMFRSGSSCSSFSWVWVGAGFLCGVCFGLMFGAM</sequence>
<reference evidence="9" key="1">
    <citation type="submission" date="2020-05" db="EMBL/GenBank/DDBJ databases">
        <title>WGS assembly of Panicum virgatum.</title>
        <authorList>
            <person name="Lovell J.T."/>
            <person name="Jenkins J."/>
            <person name="Shu S."/>
            <person name="Juenger T.E."/>
            <person name="Schmutz J."/>
        </authorList>
    </citation>
    <scope>NUCLEOTIDE SEQUENCE</scope>
    <source>
        <strain evidence="9">AP13</strain>
    </source>
</reference>
<keyword evidence="3" id="KW-0862">Zinc</keyword>
<dbReference type="Proteomes" id="UP000823388">
    <property type="component" value="Chromosome 9K"/>
</dbReference>
<protein>
    <recommendedName>
        <fullName evidence="8">GRF-type domain-containing protein</fullName>
    </recommendedName>
</protein>
<evidence type="ECO:0000313" key="9">
    <source>
        <dbReference type="EMBL" id="KAG2551742.1"/>
    </source>
</evidence>
<evidence type="ECO:0000259" key="8">
    <source>
        <dbReference type="PROSITE" id="PS51999"/>
    </source>
</evidence>
<organism evidence="9 10">
    <name type="scientific">Panicum virgatum</name>
    <name type="common">Blackwell switchgrass</name>
    <dbReference type="NCBI Taxonomy" id="38727"/>
    <lineage>
        <taxon>Eukaryota</taxon>
        <taxon>Viridiplantae</taxon>
        <taxon>Streptophyta</taxon>
        <taxon>Embryophyta</taxon>
        <taxon>Tracheophyta</taxon>
        <taxon>Spermatophyta</taxon>
        <taxon>Magnoliopsida</taxon>
        <taxon>Liliopsida</taxon>
        <taxon>Poales</taxon>
        <taxon>Poaceae</taxon>
        <taxon>PACMAD clade</taxon>
        <taxon>Panicoideae</taxon>
        <taxon>Panicodae</taxon>
        <taxon>Paniceae</taxon>
        <taxon>Panicinae</taxon>
        <taxon>Panicum</taxon>
        <taxon>Panicum sect. Hiantes</taxon>
    </lineage>
</organism>
<feature type="compositionally biased region" description="Low complexity" evidence="6">
    <location>
        <begin position="1"/>
        <end position="14"/>
    </location>
</feature>
<keyword evidence="7" id="KW-0812">Transmembrane</keyword>
<feature type="transmembrane region" description="Helical" evidence="7">
    <location>
        <begin position="181"/>
        <end position="200"/>
    </location>
</feature>
<evidence type="ECO:0000256" key="6">
    <source>
        <dbReference type="SAM" id="MobiDB-lite"/>
    </source>
</evidence>
<evidence type="ECO:0000256" key="1">
    <source>
        <dbReference type="ARBA" id="ARBA00022723"/>
    </source>
</evidence>